<gene>
    <name evidence="1" type="ORF">DICPUDRAFT_95120</name>
</gene>
<dbReference type="InParanoid" id="F0ZSE7"/>
<reference evidence="2" key="1">
    <citation type="journal article" date="2011" name="Genome Biol.">
        <title>Comparative genomics of the social amoebae Dictyostelium discoideum and Dictyostelium purpureum.</title>
        <authorList>
            <consortium name="US DOE Joint Genome Institute (JGI-PGF)"/>
            <person name="Sucgang R."/>
            <person name="Kuo A."/>
            <person name="Tian X."/>
            <person name="Salerno W."/>
            <person name="Parikh A."/>
            <person name="Feasley C.L."/>
            <person name="Dalin E."/>
            <person name="Tu H."/>
            <person name="Huang E."/>
            <person name="Barry K."/>
            <person name="Lindquist E."/>
            <person name="Shapiro H."/>
            <person name="Bruce D."/>
            <person name="Schmutz J."/>
            <person name="Salamov A."/>
            <person name="Fey P."/>
            <person name="Gaudet P."/>
            <person name="Anjard C."/>
            <person name="Babu M.M."/>
            <person name="Basu S."/>
            <person name="Bushmanova Y."/>
            <person name="van der Wel H."/>
            <person name="Katoh-Kurasawa M."/>
            <person name="Dinh C."/>
            <person name="Coutinho P.M."/>
            <person name="Saito T."/>
            <person name="Elias M."/>
            <person name="Schaap P."/>
            <person name="Kay R.R."/>
            <person name="Henrissat B."/>
            <person name="Eichinger L."/>
            <person name="Rivero F."/>
            <person name="Putnam N.H."/>
            <person name="West C.M."/>
            <person name="Loomis W.F."/>
            <person name="Chisholm R.L."/>
            <person name="Shaulsky G."/>
            <person name="Strassmann J.E."/>
            <person name="Queller D.C."/>
            <person name="Kuspa A."/>
            <person name="Grigoriev I.V."/>
        </authorList>
    </citation>
    <scope>NUCLEOTIDE SEQUENCE [LARGE SCALE GENOMIC DNA]</scope>
    <source>
        <strain evidence="2">QSDP1</strain>
    </source>
</reference>
<dbReference type="EMBL" id="GL871156">
    <property type="protein sequence ID" value="EGC33147.1"/>
    <property type="molecule type" value="Genomic_DNA"/>
</dbReference>
<sequence>MDVYHQIKNDTKAEDGKILAVLGEKDFFLNKSLLQECIDHKIALILININSEDKKDLCPLVFDCSKNTDDYFYIWLPSNKDNYEFSFSLYKNKKTEAPTIASSSSETSKKIINNANIDNTYILKAENPFEELAKIIEKESLFGEYKVEKDQDRKRKISEWINGEKLEKIQKETVKMVSITNDRTGTIFGSKSLAADEEKLTEYIEKNIPIFLLDVDEKEKQFFCKKIESCANGPSYFVAFVPFKDENGNLESVNVYDYLKDGTKFTVTLYNF</sequence>
<accession>F0ZSE7</accession>
<dbReference type="Proteomes" id="UP000001064">
    <property type="component" value="Unassembled WGS sequence"/>
</dbReference>
<dbReference type="KEGG" id="dpp:DICPUDRAFT_95120"/>
<dbReference type="GeneID" id="10504698"/>
<keyword evidence="2" id="KW-1185">Reference proteome</keyword>
<dbReference type="AlphaFoldDB" id="F0ZSE7"/>
<protein>
    <submittedName>
        <fullName evidence="1">Expressed protein</fullName>
    </submittedName>
</protein>
<organism evidence="1 2">
    <name type="scientific">Dictyostelium purpureum</name>
    <name type="common">Slime mold</name>
    <dbReference type="NCBI Taxonomy" id="5786"/>
    <lineage>
        <taxon>Eukaryota</taxon>
        <taxon>Amoebozoa</taxon>
        <taxon>Evosea</taxon>
        <taxon>Eumycetozoa</taxon>
        <taxon>Dictyostelia</taxon>
        <taxon>Dictyosteliales</taxon>
        <taxon>Dictyosteliaceae</taxon>
        <taxon>Dictyostelium</taxon>
    </lineage>
</organism>
<proteinExistence type="predicted"/>
<evidence type="ECO:0000313" key="2">
    <source>
        <dbReference type="Proteomes" id="UP000001064"/>
    </source>
</evidence>
<dbReference type="RefSeq" id="XP_003290342.1">
    <property type="nucleotide sequence ID" value="XM_003290294.1"/>
</dbReference>
<dbReference type="VEuPathDB" id="AmoebaDB:DICPUDRAFT_95120"/>
<name>F0ZSE7_DICPU</name>
<evidence type="ECO:0000313" key="1">
    <source>
        <dbReference type="EMBL" id="EGC33147.1"/>
    </source>
</evidence>